<sequence length="56" mass="6311">MRGHVCGFNSNVILFGSKARKQLHSLLWNTHKVTYTISRLCGGLVTRLIGRREPST</sequence>
<organism evidence="1 2">
    <name type="scientific">Methylotuvimicrobium alcaliphilum (strain DSM 19304 / NCIMB 14124 / VKM B-2133 / 20Z)</name>
    <name type="common">Methylomicrobium alcaliphilum</name>
    <dbReference type="NCBI Taxonomy" id="1091494"/>
    <lineage>
        <taxon>Bacteria</taxon>
        <taxon>Pseudomonadati</taxon>
        <taxon>Pseudomonadota</taxon>
        <taxon>Gammaproteobacteria</taxon>
        <taxon>Methylococcales</taxon>
        <taxon>Methylococcaceae</taxon>
        <taxon>Methylotuvimicrobium</taxon>
    </lineage>
</organism>
<proteinExistence type="predicted"/>
<dbReference type="STRING" id="1091494.MEALZ_0707"/>
<dbReference type="KEGG" id="mah:MEALZ_0707"/>
<evidence type="ECO:0000313" key="1">
    <source>
        <dbReference type="EMBL" id="CCE22402.1"/>
    </source>
</evidence>
<gene>
    <name evidence="1" type="ordered locus">MEALZ_0707</name>
</gene>
<accession>G4T1I0</accession>
<reference evidence="2" key="1">
    <citation type="journal article" date="2012" name="J. Bacteriol.">
        <title>Genome sequence of the haloalkaliphilic methanotrophic bacterium Methylomicrobium alcaliphilum 20Z.</title>
        <authorList>
            <person name="Vuilleumier S."/>
            <person name="Khmelenina V.N."/>
            <person name="Bringel F."/>
            <person name="Reshetnikov A.S."/>
            <person name="Lajus A."/>
            <person name="Mangenot S."/>
            <person name="Rouy Z."/>
            <person name="Op den Camp H.J."/>
            <person name="Jetten M.S."/>
            <person name="Dispirito A.A."/>
            <person name="Dunfield P."/>
            <person name="Klotz M.G."/>
            <person name="Semrau J.D."/>
            <person name="Stein L.Y."/>
            <person name="Barbe V."/>
            <person name="Medigue C."/>
            <person name="Trotsenko Y.A."/>
            <person name="Kalyuzhnaya M.G."/>
        </authorList>
    </citation>
    <scope>NUCLEOTIDE SEQUENCE [LARGE SCALE GENOMIC DNA]</scope>
    <source>
        <strain evidence="2">DSM 19304 / NCIMB 14124 / VKM B-2133 / 20Z</strain>
    </source>
</reference>
<keyword evidence="2" id="KW-1185">Reference proteome</keyword>
<dbReference type="AlphaFoldDB" id="G4T1I0"/>
<dbReference type="HOGENOM" id="CLU_3009058_0_0_6"/>
<name>G4T1I0_META2</name>
<dbReference type="Proteomes" id="UP000008315">
    <property type="component" value="Chromosome"/>
</dbReference>
<dbReference type="EMBL" id="FO082060">
    <property type="protein sequence ID" value="CCE22402.1"/>
    <property type="molecule type" value="Genomic_DNA"/>
</dbReference>
<evidence type="ECO:0000313" key="2">
    <source>
        <dbReference type="Proteomes" id="UP000008315"/>
    </source>
</evidence>
<protein>
    <submittedName>
        <fullName evidence="1">Uncharacterized protein</fullName>
    </submittedName>
</protein>